<dbReference type="Proteomes" id="UP000634139">
    <property type="component" value="Unassembled WGS sequence"/>
</dbReference>
<feature type="compositionally biased region" description="Polar residues" evidence="1">
    <location>
        <begin position="124"/>
        <end position="137"/>
    </location>
</feature>
<dbReference type="Pfam" id="PF05036">
    <property type="entry name" value="SPOR"/>
    <property type="match status" value="1"/>
</dbReference>
<feature type="domain" description="SPOR" evidence="3">
    <location>
        <begin position="173"/>
        <end position="254"/>
    </location>
</feature>
<evidence type="ECO:0000256" key="2">
    <source>
        <dbReference type="SAM" id="Phobius"/>
    </source>
</evidence>
<evidence type="ECO:0000259" key="3">
    <source>
        <dbReference type="PROSITE" id="PS51724"/>
    </source>
</evidence>
<keyword evidence="5" id="KW-1185">Reference proteome</keyword>
<feature type="region of interest" description="Disordered" evidence="1">
    <location>
        <begin position="105"/>
        <end position="152"/>
    </location>
</feature>
<feature type="transmembrane region" description="Helical" evidence="2">
    <location>
        <begin position="64"/>
        <end position="85"/>
    </location>
</feature>
<evidence type="ECO:0000313" key="4">
    <source>
        <dbReference type="EMBL" id="GGZ98589.1"/>
    </source>
</evidence>
<reference evidence="4" key="1">
    <citation type="journal article" date="2014" name="Int. J. Syst. Evol. Microbiol.">
        <title>Complete genome sequence of Corynebacterium casei LMG S-19264T (=DSM 44701T), isolated from a smear-ripened cheese.</title>
        <authorList>
            <consortium name="US DOE Joint Genome Institute (JGI-PGF)"/>
            <person name="Walter F."/>
            <person name="Albersmeier A."/>
            <person name="Kalinowski J."/>
            <person name="Ruckert C."/>
        </authorList>
    </citation>
    <scope>NUCLEOTIDE SEQUENCE</scope>
    <source>
        <strain evidence="4">KCTC 32422</strain>
    </source>
</reference>
<reference evidence="4" key="2">
    <citation type="submission" date="2020-09" db="EMBL/GenBank/DDBJ databases">
        <authorList>
            <person name="Sun Q."/>
            <person name="Kim S."/>
        </authorList>
    </citation>
    <scope>NUCLEOTIDE SEQUENCE</scope>
    <source>
        <strain evidence="4">KCTC 32422</strain>
    </source>
</reference>
<dbReference type="SUPFAM" id="SSF110997">
    <property type="entry name" value="Sporulation related repeat"/>
    <property type="match status" value="1"/>
</dbReference>
<name>A0A918RHR5_9SPHN</name>
<evidence type="ECO:0000256" key="1">
    <source>
        <dbReference type="SAM" id="MobiDB-lite"/>
    </source>
</evidence>
<accession>A0A918RHR5</accession>
<proteinExistence type="predicted"/>
<sequence>MMGATDDRNRDDELQPWETGDQEHDDQPLETEQLTLAEEEERLPWLESPEDDWDEPQDSANGKLAGFVLMGLVALAAIVGGIWWITNRGPDPDLVADGSVIEAPDQPYKEAPQDPGGKTFDGTGDSSFAVSEGQNRPPQLGGEAGAPVAPAPAPAVVPAQTAAPAAAPTGAPAAASGGVGVQVGAFSSKATAEAGWTKLVGQAGAVLSGVPHRVIAGNADIGTVYRLQAVAPDAASAQALCGKLKAAGISCQVK</sequence>
<evidence type="ECO:0000313" key="5">
    <source>
        <dbReference type="Proteomes" id="UP000634139"/>
    </source>
</evidence>
<dbReference type="GO" id="GO:0042834">
    <property type="term" value="F:peptidoglycan binding"/>
    <property type="evidence" value="ECO:0007669"/>
    <property type="project" value="InterPro"/>
</dbReference>
<dbReference type="InterPro" id="IPR036680">
    <property type="entry name" value="SPOR-like_sf"/>
</dbReference>
<organism evidence="4 5">
    <name type="scientific">Novosphingobium arvoryzae</name>
    <dbReference type="NCBI Taxonomy" id="1256514"/>
    <lineage>
        <taxon>Bacteria</taxon>
        <taxon>Pseudomonadati</taxon>
        <taxon>Pseudomonadota</taxon>
        <taxon>Alphaproteobacteria</taxon>
        <taxon>Sphingomonadales</taxon>
        <taxon>Sphingomonadaceae</taxon>
        <taxon>Novosphingobium</taxon>
    </lineage>
</organism>
<keyword evidence="2" id="KW-1133">Transmembrane helix</keyword>
<keyword evidence="2" id="KW-0472">Membrane</keyword>
<comment type="caution">
    <text evidence="4">The sequence shown here is derived from an EMBL/GenBank/DDBJ whole genome shotgun (WGS) entry which is preliminary data.</text>
</comment>
<gene>
    <name evidence="4" type="ORF">GCM10011617_18670</name>
</gene>
<dbReference type="Gene3D" id="3.30.70.1070">
    <property type="entry name" value="Sporulation related repeat"/>
    <property type="match status" value="1"/>
</dbReference>
<dbReference type="EMBL" id="BMZD01000004">
    <property type="protein sequence ID" value="GGZ98589.1"/>
    <property type="molecule type" value="Genomic_DNA"/>
</dbReference>
<feature type="compositionally biased region" description="Acidic residues" evidence="1">
    <location>
        <begin position="48"/>
        <end position="57"/>
    </location>
</feature>
<dbReference type="PROSITE" id="PS51724">
    <property type="entry name" value="SPOR"/>
    <property type="match status" value="1"/>
</dbReference>
<feature type="region of interest" description="Disordered" evidence="1">
    <location>
        <begin position="1"/>
        <end position="59"/>
    </location>
</feature>
<dbReference type="AlphaFoldDB" id="A0A918RHR5"/>
<dbReference type="InterPro" id="IPR007730">
    <property type="entry name" value="SPOR-like_dom"/>
</dbReference>
<feature type="compositionally biased region" description="Basic and acidic residues" evidence="1">
    <location>
        <begin position="1"/>
        <end position="13"/>
    </location>
</feature>
<protein>
    <recommendedName>
        <fullName evidence="3">SPOR domain-containing protein</fullName>
    </recommendedName>
</protein>
<keyword evidence="2" id="KW-0812">Transmembrane</keyword>